<evidence type="ECO:0000313" key="3">
    <source>
        <dbReference type="Proteomes" id="UP000054935"/>
    </source>
</evidence>
<gene>
    <name evidence="2" type="ORF">TRN7648_03291</name>
</gene>
<accession>A0A0P1GH64</accession>
<dbReference type="RefSeq" id="WP_058248720.1">
    <property type="nucleotide sequence ID" value="NZ_CYSE01000006.1"/>
</dbReference>
<organism evidence="2 3">
    <name type="scientific">Tropicibacter naphthalenivorans</name>
    <dbReference type="NCBI Taxonomy" id="441103"/>
    <lineage>
        <taxon>Bacteria</taxon>
        <taxon>Pseudomonadati</taxon>
        <taxon>Pseudomonadota</taxon>
        <taxon>Alphaproteobacteria</taxon>
        <taxon>Rhodobacterales</taxon>
        <taxon>Roseobacteraceae</taxon>
        <taxon>Tropicibacter</taxon>
    </lineage>
</organism>
<evidence type="ECO:0000256" key="1">
    <source>
        <dbReference type="SAM" id="SignalP"/>
    </source>
</evidence>
<dbReference type="AlphaFoldDB" id="A0A0P1GH64"/>
<keyword evidence="1" id="KW-0732">Signal</keyword>
<dbReference type="STRING" id="441103.TRN7648_03291"/>
<name>A0A0P1GH64_9RHOB</name>
<sequence>MKEVIISAAIAIMPFLSPAYAGEFNGSIFGHKLGSPVPKFNREDLLVEIIGEPYLVYNNDSWSQVFEEAHVYPTVVSGVVYAVKGVSRLSSDKETQRLGRRVARVLSIEYGDNEYCYEYGDYESRLLQCNDGQPLSSIYPNMDIWGVISGRYRMSVHVYGEVVEFRVQFSESSQEGARMQEIMSAEKDELFMEFHGDEILDSIGR</sequence>
<reference evidence="2 3" key="1">
    <citation type="submission" date="2015-09" db="EMBL/GenBank/DDBJ databases">
        <authorList>
            <consortium name="Swine Surveillance"/>
        </authorList>
    </citation>
    <scope>NUCLEOTIDE SEQUENCE [LARGE SCALE GENOMIC DNA]</scope>
    <source>
        <strain evidence="2 3">CECT 7648</strain>
    </source>
</reference>
<feature type="chain" id="PRO_5006063437" evidence="1">
    <location>
        <begin position="22"/>
        <end position="205"/>
    </location>
</feature>
<dbReference type="EMBL" id="CYSE01000006">
    <property type="protein sequence ID" value="CUH81019.1"/>
    <property type="molecule type" value="Genomic_DNA"/>
</dbReference>
<feature type="signal peptide" evidence="1">
    <location>
        <begin position="1"/>
        <end position="21"/>
    </location>
</feature>
<dbReference type="Proteomes" id="UP000054935">
    <property type="component" value="Unassembled WGS sequence"/>
</dbReference>
<evidence type="ECO:0000313" key="2">
    <source>
        <dbReference type="EMBL" id="CUH81019.1"/>
    </source>
</evidence>
<keyword evidence="3" id="KW-1185">Reference proteome</keyword>
<protein>
    <submittedName>
        <fullName evidence="2">Uncharacterized protein</fullName>
    </submittedName>
</protein>
<proteinExistence type="predicted"/>